<dbReference type="EMBL" id="CP014844">
    <property type="protein sequence ID" value="AMR77685.1"/>
    <property type="molecule type" value="Genomic_DNA"/>
</dbReference>
<evidence type="ECO:0000313" key="2">
    <source>
        <dbReference type="Proteomes" id="UP000075238"/>
    </source>
</evidence>
<proteinExistence type="predicted"/>
<gene>
    <name evidence="1" type="ORF">A2G96_08020</name>
</gene>
<evidence type="ECO:0000313" key="1">
    <source>
        <dbReference type="EMBL" id="AMR77685.1"/>
    </source>
</evidence>
<keyword evidence="2" id="KW-1185">Reference proteome</keyword>
<protein>
    <submittedName>
        <fullName evidence="1">Uncharacterized protein</fullName>
    </submittedName>
</protein>
<dbReference type="Proteomes" id="UP000075238">
    <property type="component" value="Chromosome 1"/>
</dbReference>
<dbReference type="AlphaFoldDB" id="A0A142JHX3"/>
<dbReference type="STRING" id="1796606.A2G96_08020"/>
<dbReference type="KEGG" id="cnan:A2G96_08020"/>
<organism evidence="1 2">
    <name type="scientific">Cupriavidus nantongensis</name>
    <dbReference type="NCBI Taxonomy" id="1796606"/>
    <lineage>
        <taxon>Bacteria</taxon>
        <taxon>Pseudomonadati</taxon>
        <taxon>Pseudomonadota</taxon>
        <taxon>Betaproteobacteria</taxon>
        <taxon>Burkholderiales</taxon>
        <taxon>Burkholderiaceae</taxon>
        <taxon>Cupriavidus</taxon>
    </lineage>
</organism>
<accession>A0A142JHX3</accession>
<name>A0A142JHX3_9BURK</name>
<sequence>MQSGSVQGLGQLALQNTVNGSTQVTNLGLLAFANTLYANQLGSGTFPVGVIYAGTVLLSQLGSGQLPVGVVYAGTLNANQINGGDFTGKTFTGGSFVGAFFTGSTDISIPGSVALRTNYAKFEVSAVFDKGLYVGDPVNQDNSAAGREGLRCQVGYNVELLGSYMTLNSRDAANRATFWAEASGSNGNNHAIRGIRRNVKNGTIQSSGIVGQNGGFAFYAETFQGSTGYGPFTAGHEALIPKETAADVGMVLDDDELIAARDLGNTLLTTKPSSSARSPRSAGVLVSRRPLRDGVPAALIKEYREEGEGEDKTITPVLVDEWDDLCERYDLVVMNALGDGQVLACGRNGDIEAGDWLCSSDMPGIAQRQGDDVFRNYTLAKSRVGVTFDYPDQVKLVPLFYKCG</sequence>
<reference evidence="1 2" key="1">
    <citation type="submission" date="2016-03" db="EMBL/GenBank/DDBJ databases">
        <title>Complete genome sequence of a novel chlorpyrifos degrading bacterium, Cupriavidus nantongensis sp. X1.</title>
        <authorList>
            <person name="Fang L."/>
        </authorList>
    </citation>
    <scope>NUCLEOTIDE SEQUENCE [LARGE SCALE GENOMIC DNA]</scope>
    <source>
        <strain evidence="1 2">X1</strain>
    </source>
</reference>